<dbReference type="InterPro" id="IPR000424">
    <property type="entry name" value="Primosome_PriB/ssb"/>
</dbReference>
<sequence length="129" mass="13901">MSYITRTGNLAATPTLREGERGAYTYARVIVTDRIRQEDGSYTDGPATAYDVAVSGNQATNLVEAAEQGGNIRVTFSGSYRVTEYKGEQGSRIQHEVRADEIGVSLRGQSVTVQRNSASAADSCDDTPF</sequence>
<dbReference type="Gene3D" id="2.40.50.140">
    <property type="entry name" value="Nucleic acid-binding proteins"/>
    <property type="match status" value="1"/>
</dbReference>
<dbReference type="InterPro" id="IPR012340">
    <property type="entry name" value="NA-bd_OB-fold"/>
</dbReference>
<dbReference type="PATRIC" id="fig|400772.4.peg.402"/>
<keyword evidence="1 2" id="KW-0238">DNA-binding</keyword>
<dbReference type="AlphaFoldDB" id="A0A0F0LXW1"/>
<evidence type="ECO:0000256" key="1">
    <source>
        <dbReference type="ARBA" id="ARBA00023125"/>
    </source>
</evidence>
<dbReference type="Pfam" id="PF00436">
    <property type="entry name" value="SSB"/>
    <property type="match status" value="1"/>
</dbReference>
<gene>
    <name evidence="3" type="ORF">RR49_00371</name>
</gene>
<dbReference type="Proteomes" id="UP000033451">
    <property type="component" value="Unassembled WGS sequence"/>
</dbReference>
<evidence type="ECO:0000313" key="4">
    <source>
        <dbReference type="Proteomes" id="UP000033451"/>
    </source>
</evidence>
<dbReference type="PROSITE" id="PS50935">
    <property type="entry name" value="SSB"/>
    <property type="match status" value="1"/>
</dbReference>
<accession>A0A0F0LXW1</accession>
<comment type="caution">
    <text evidence="3">The sequence shown here is derived from an EMBL/GenBank/DDBJ whole genome shotgun (WGS) entry which is preliminary data.</text>
</comment>
<evidence type="ECO:0000256" key="2">
    <source>
        <dbReference type="PROSITE-ProRule" id="PRU00252"/>
    </source>
</evidence>
<dbReference type="STRING" id="400772.RR49_00371"/>
<dbReference type="RefSeq" id="WP_045246212.1">
    <property type="nucleotide sequence ID" value="NZ_JYIY01000052.1"/>
</dbReference>
<organism evidence="3 4">
    <name type="scientific">Microbacterium ginsengisoli</name>
    <dbReference type="NCBI Taxonomy" id="400772"/>
    <lineage>
        <taxon>Bacteria</taxon>
        <taxon>Bacillati</taxon>
        <taxon>Actinomycetota</taxon>
        <taxon>Actinomycetes</taxon>
        <taxon>Micrococcales</taxon>
        <taxon>Microbacteriaceae</taxon>
        <taxon>Microbacterium</taxon>
    </lineage>
</organism>
<protein>
    <submittedName>
        <fullName evidence="3">Single-stranded DNA-binding protein</fullName>
    </submittedName>
</protein>
<proteinExistence type="predicted"/>
<dbReference type="SUPFAM" id="SSF50249">
    <property type="entry name" value="Nucleic acid-binding proteins"/>
    <property type="match status" value="1"/>
</dbReference>
<evidence type="ECO:0000313" key="3">
    <source>
        <dbReference type="EMBL" id="KJL40868.1"/>
    </source>
</evidence>
<dbReference type="OrthoDB" id="3268079at2"/>
<dbReference type="GO" id="GO:0003697">
    <property type="term" value="F:single-stranded DNA binding"/>
    <property type="evidence" value="ECO:0007669"/>
    <property type="project" value="InterPro"/>
</dbReference>
<name>A0A0F0LXW1_9MICO</name>
<reference evidence="3 4" key="1">
    <citation type="submission" date="2015-02" db="EMBL/GenBank/DDBJ databases">
        <title>Draft genome sequences of ten Microbacterium spp. with emphasis on heavy metal contaminated environments.</title>
        <authorList>
            <person name="Corretto E."/>
        </authorList>
    </citation>
    <scope>NUCLEOTIDE SEQUENCE [LARGE SCALE GENOMIC DNA]</scope>
    <source>
        <strain evidence="3 4">DSM 18659</strain>
    </source>
</reference>
<dbReference type="EMBL" id="JYIY01000052">
    <property type="protein sequence ID" value="KJL40868.1"/>
    <property type="molecule type" value="Genomic_DNA"/>
</dbReference>
<keyword evidence="4" id="KW-1185">Reference proteome</keyword>